<sequence length="471" mass="56014">MLFNSFEFLLFFPIVTVLFYLLPHKYRWVHLLAASCIFYMFFIPQYILILFVTIIIDYIAGIWIEKTRPERKKAYLVISIVSTCLVLFIFKYFDFFNHNMVLLSHKFGFYYPERVVNFILPIGLSFHTFQSLSYVIEVYRGNQKAEKHFGIYSLYVMFYPQLVTGPIERPQNLLVQLREEKKFDYSNIARGLRLILFGLFIKMVVADNIAVYVDQIYANPSGYNTFSILKGLFLYSFQIYCDFFGYSTIAVGCARVMGYNLMDNFKTPYLSKSIGEFWQRWHISLSTWFRDYVYFSLGGNKVKIQRWMINILIVFIVSGLWHGANWTFILWGLAHGLVYISENIFNRLFKIREIKNEALQSVWNIFKIIKTFVIVSFIWVLFRASDLQQVKTIFKSIIHNLNTVDNFTVEPKAWLFLGLFIIIDIVLFNTRFDFWCTKRASIVRWSLYTSMIFLIIVFSSVENFPFIYFQF</sequence>
<evidence type="ECO:0000256" key="3">
    <source>
        <dbReference type="ARBA" id="ARBA00022475"/>
    </source>
</evidence>
<feature type="transmembrane region" description="Helical" evidence="8">
    <location>
        <begin position="74"/>
        <end position="95"/>
    </location>
</feature>
<comment type="similarity">
    <text evidence="2 7">Belongs to the membrane-bound acyltransferase family.</text>
</comment>
<dbReference type="GO" id="GO:0016746">
    <property type="term" value="F:acyltransferase activity"/>
    <property type="evidence" value="ECO:0007669"/>
    <property type="project" value="UniProtKB-KW"/>
</dbReference>
<gene>
    <name evidence="9" type="ordered locus">Fluta_0389</name>
</gene>
<evidence type="ECO:0000313" key="9">
    <source>
        <dbReference type="EMBL" id="AEA42397.1"/>
    </source>
</evidence>
<evidence type="ECO:0000256" key="6">
    <source>
        <dbReference type="ARBA" id="ARBA00023136"/>
    </source>
</evidence>
<keyword evidence="7" id="KW-0012">Acyltransferase</keyword>
<evidence type="ECO:0000256" key="1">
    <source>
        <dbReference type="ARBA" id="ARBA00004651"/>
    </source>
</evidence>
<dbReference type="PIRSF" id="PIRSF016636">
    <property type="entry name" value="AlgI_DltB"/>
    <property type="match status" value="1"/>
</dbReference>
<keyword evidence="10" id="KW-1185">Reference proteome</keyword>
<evidence type="ECO:0000256" key="4">
    <source>
        <dbReference type="ARBA" id="ARBA00022692"/>
    </source>
</evidence>
<comment type="subcellular location">
    <subcellularLocation>
        <location evidence="1">Cell membrane</location>
        <topology evidence="1">Multi-pass membrane protein</topology>
    </subcellularLocation>
</comment>
<keyword evidence="6 7" id="KW-0472">Membrane</keyword>
<feature type="transmembrane region" description="Helical" evidence="8">
    <location>
        <begin position="413"/>
        <end position="430"/>
    </location>
</feature>
<evidence type="ECO:0000256" key="5">
    <source>
        <dbReference type="ARBA" id="ARBA00022989"/>
    </source>
</evidence>
<evidence type="ECO:0000256" key="2">
    <source>
        <dbReference type="ARBA" id="ARBA00010323"/>
    </source>
</evidence>
<dbReference type="PIRSF" id="PIRSF500217">
    <property type="entry name" value="AlgI"/>
    <property type="match status" value="1"/>
</dbReference>
<dbReference type="OrthoDB" id="9805788at2"/>
<protein>
    <submittedName>
        <fullName evidence="9">Membrane bound O-acyl transferase MBOAT family protein</fullName>
    </submittedName>
</protein>
<evidence type="ECO:0000256" key="7">
    <source>
        <dbReference type="PIRNR" id="PIRNR016636"/>
    </source>
</evidence>
<dbReference type="HOGENOM" id="CLU_025255_0_0_10"/>
<keyword evidence="4 8" id="KW-0812">Transmembrane</keyword>
<reference evidence="10" key="2">
    <citation type="submission" date="2011-02" db="EMBL/GenBank/DDBJ databases">
        <title>The complete genome of Fluviicola taffensis DSM 16823.</title>
        <authorList>
            <consortium name="US DOE Joint Genome Institute (JGI-PGF)"/>
            <person name="Lucas S."/>
            <person name="Copeland A."/>
            <person name="Lapidus A."/>
            <person name="Bruce D."/>
            <person name="Goodwin L."/>
            <person name="Pitluck S."/>
            <person name="Kyrpides N."/>
            <person name="Mavromatis K."/>
            <person name="Ivanova N."/>
            <person name="Mikhailova N."/>
            <person name="Pagani I."/>
            <person name="Chertkov O."/>
            <person name="Detter J.C."/>
            <person name="Han C."/>
            <person name="Tapia R."/>
            <person name="Land M."/>
            <person name="Hauser L."/>
            <person name="Markowitz V."/>
            <person name="Cheng J.-F."/>
            <person name="Hugenholtz P."/>
            <person name="Woyke T."/>
            <person name="Wu D."/>
            <person name="Tindall B."/>
            <person name="Pomrenke H.G."/>
            <person name="Brambilla E."/>
            <person name="Klenk H.-P."/>
            <person name="Eisen J.A."/>
        </authorList>
    </citation>
    <scope>NUCLEOTIDE SEQUENCE [LARGE SCALE GENOMIC DNA]</scope>
    <source>
        <strain evidence="10">DSM 16823 / RW262 / RW262</strain>
    </source>
</reference>
<feature type="transmembrane region" description="Helical" evidence="8">
    <location>
        <begin position="115"/>
        <end position="136"/>
    </location>
</feature>
<feature type="transmembrane region" description="Helical" evidence="8">
    <location>
        <begin position="7"/>
        <end position="23"/>
    </location>
</feature>
<proteinExistence type="inferred from homology"/>
<feature type="transmembrane region" description="Helical" evidence="8">
    <location>
        <begin position="29"/>
        <end position="62"/>
    </location>
</feature>
<feature type="transmembrane region" description="Helical" evidence="8">
    <location>
        <begin position="330"/>
        <end position="349"/>
    </location>
</feature>
<evidence type="ECO:0000256" key="8">
    <source>
        <dbReference type="SAM" id="Phobius"/>
    </source>
</evidence>
<dbReference type="KEGG" id="fte:Fluta_0389"/>
<dbReference type="PANTHER" id="PTHR13285">
    <property type="entry name" value="ACYLTRANSFERASE"/>
    <property type="match status" value="1"/>
</dbReference>
<evidence type="ECO:0000313" key="10">
    <source>
        <dbReference type="Proteomes" id="UP000007463"/>
    </source>
</evidence>
<keyword evidence="7 9" id="KW-0808">Transferase</keyword>
<dbReference type="Pfam" id="PF03062">
    <property type="entry name" value="MBOAT"/>
    <property type="match status" value="1"/>
</dbReference>
<feature type="transmembrane region" description="Helical" evidence="8">
    <location>
        <begin position="191"/>
        <end position="213"/>
    </location>
</feature>
<dbReference type="eggNOG" id="COG1696">
    <property type="taxonomic scope" value="Bacteria"/>
</dbReference>
<reference evidence="9 10" key="1">
    <citation type="journal article" date="2011" name="Stand. Genomic Sci.">
        <title>Complete genome sequence of the gliding freshwater bacterium Fluviicola taffensis type strain (RW262).</title>
        <authorList>
            <person name="Woyke T."/>
            <person name="Chertkov O."/>
            <person name="Lapidus A."/>
            <person name="Nolan M."/>
            <person name="Lucas S."/>
            <person name="Del Rio T.G."/>
            <person name="Tice H."/>
            <person name="Cheng J.F."/>
            <person name="Tapia R."/>
            <person name="Han C."/>
            <person name="Goodwin L."/>
            <person name="Pitluck S."/>
            <person name="Liolios K."/>
            <person name="Pagani I."/>
            <person name="Ivanova N."/>
            <person name="Huntemann M."/>
            <person name="Mavromatis K."/>
            <person name="Mikhailova N."/>
            <person name="Pati A."/>
            <person name="Chen A."/>
            <person name="Palaniappan K."/>
            <person name="Land M."/>
            <person name="Hauser L."/>
            <person name="Brambilla E.M."/>
            <person name="Rohde M."/>
            <person name="Mwirichia R."/>
            <person name="Sikorski J."/>
            <person name="Tindall B.J."/>
            <person name="Goker M."/>
            <person name="Bristow J."/>
            <person name="Eisen J.A."/>
            <person name="Markowitz V."/>
            <person name="Hugenholtz P."/>
            <person name="Klenk H.P."/>
            <person name="Kyrpides N.C."/>
        </authorList>
    </citation>
    <scope>NUCLEOTIDE SEQUENCE [LARGE SCALE GENOMIC DNA]</scope>
    <source>
        <strain evidence="10">DSM 16823 / RW262 / RW262</strain>
    </source>
</reference>
<feature type="transmembrane region" description="Helical" evidence="8">
    <location>
        <begin position="233"/>
        <end position="257"/>
    </location>
</feature>
<feature type="transmembrane region" description="Helical" evidence="8">
    <location>
        <begin position="442"/>
        <end position="461"/>
    </location>
</feature>
<dbReference type="GO" id="GO:0042121">
    <property type="term" value="P:alginic acid biosynthetic process"/>
    <property type="evidence" value="ECO:0007669"/>
    <property type="project" value="InterPro"/>
</dbReference>
<name>F2IE79_FLUTR</name>
<dbReference type="PANTHER" id="PTHR13285:SF18">
    <property type="entry name" value="PROTEIN-CYSTEINE N-PALMITOYLTRANSFERASE RASP"/>
    <property type="match status" value="1"/>
</dbReference>
<dbReference type="InterPro" id="IPR028362">
    <property type="entry name" value="AlgI"/>
</dbReference>
<dbReference type="Proteomes" id="UP000007463">
    <property type="component" value="Chromosome"/>
</dbReference>
<keyword evidence="3 7" id="KW-1003">Cell membrane</keyword>
<dbReference type="InterPro" id="IPR051085">
    <property type="entry name" value="MB_O-acyltransferase"/>
</dbReference>
<feature type="transmembrane region" description="Helical" evidence="8">
    <location>
        <begin position="307"/>
        <end position="324"/>
    </location>
</feature>
<keyword evidence="5 8" id="KW-1133">Transmembrane helix</keyword>
<feature type="transmembrane region" description="Helical" evidence="8">
    <location>
        <begin position="361"/>
        <end position="382"/>
    </location>
</feature>
<dbReference type="EMBL" id="CP002542">
    <property type="protein sequence ID" value="AEA42397.1"/>
    <property type="molecule type" value="Genomic_DNA"/>
</dbReference>
<dbReference type="InterPro" id="IPR004299">
    <property type="entry name" value="MBOAT_fam"/>
</dbReference>
<dbReference type="AlphaFoldDB" id="F2IE79"/>
<organism evidence="9 10">
    <name type="scientific">Fluviicola taffensis (strain DSM 16823 / NCIMB 13979 / RW262)</name>
    <dbReference type="NCBI Taxonomy" id="755732"/>
    <lineage>
        <taxon>Bacteria</taxon>
        <taxon>Pseudomonadati</taxon>
        <taxon>Bacteroidota</taxon>
        <taxon>Flavobacteriia</taxon>
        <taxon>Flavobacteriales</taxon>
        <taxon>Crocinitomicaceae</taxon>
        <taxon>Fluviicola</taxon>
    </lineage>
</organism>
<accession>F2IE79</accession>
<dbReference type="InterPro" id="IPR024194">
    <property type="entry name" value="Ac/AlaTfrase_AlgI/DltB"/>
</dbReference>
<dbReference type="GO" id="GO:0005886">
    <property type="term" value="C:plasma membrane"/>
    <property type="evidence" value="ECO:0007669"/>
    <property type="project" value="UniProtKB-SubCell"/>
</dbReference>
<dbReference type="STRING" id="755732.Fluta_0389"/>